<feature type="transmembrane region" description="Helical" evidence="2">
    <location>
        <begin position="43"/>
        <end position="67"/>
    </location>
</feature>
<dbReference type="AlphaFoldDB" id="A0AA89BWL1"/>
<dbReference type="Proteomes" id="UP001186944">
    <property type="component" value="Unassembled WGS sequence"/>
</dbReference>
<comment type="caution">
    <text evidence="3">The sequence shown here is derived from an EMBL/GenBank/DDBJ whole genome shotgun (WGS) entry which is preliminary data.</text>
</comment>
<protein>
    <submittedName>
        <fullName evidence="3">Uncharacterized protein</fullName>
    </submittedName>
</protein>
<accession>A0AA89BWL1</accession>
<reference evidence="3" key="1">
    <citation type="submission" date="2019-08" db="EMBL/GenBank/DDBJ databases">
        <title>The improved chromosome-level genome for the pearl oyster Pinctada fucata martensii using PacBio sequencing and Hi-C.</title>
        <authorList>
            <person name="Zheng Z."/>
        </authorList>
    </citation>
    <scope>NUCLEOTIDE SEQUENCE</scope>
    <source>
        <strain evidence="3">ZZ-2019</strain>
        <tissue evidence="3">Adductor muscle</tissue>
    </source>
</reference>
<keyword evidence="2" id="KW-1133">Transmembrane helix</keyword>
<proteinExistence type="predicted"/>
<evidence type="ECO:0000313" key="4">
    <source>
        <dbReference type="Proteomes" id="UP001186944"/>
    </source>
</evidence>
<sequence>MTNVNNVPQSSTTSPAPTTPPLPAGPTTLSSGRNGNDSSTDTIAAITVAVVAVIIVLTILFVSRAFIKRRRARQGERMDQPVPTVSTGIMGTRKDDFYSRRSRNKVLNVIPKIEICVLRVITSYLKYPTFKKYLF</sequence>
<keyword evidence="2" id="KW-0472">Membrane</keyword>
<gene>
    <name evidence="3" type="ORF">FSP39_000948</name>
</gene>
<keyword evidence="2" id="KW-0812">Transmembrane</keyword>
<evidence type="ECO:0000256" key="2">
    <source>
        <dbReference type="SAM" id="Phobius"/>
    </source>
</evidence>
<keyword evidence="4" id="KW-1185">Reference proteome</keyword>
<organism evidence="3 4">
    <name type="scientific">Pinctada imbricata</name>
    <name type="common">Atlantic pearl-oyster</name>
    <name type="synonym">Pinctada martensii</name>
    <dbReference type="NCBI Taxonomy" id="66713"/>
    <lineage>
        <taxon>Eukaryota</taxon>
        <taxon>Metazoa</taxon>
        <taxon>Spiralia</taxon>
        <taxon>Lophotrochozoa</taxon>
        <taxon>Mollusca</taxon>
        <taxon>Bivalvia</taxon>
        <taxon>Autobranchia</taxon>
        <taxon>Pteriomorphia</taxon>
        <taxon>Pterioida</taxon>
        <taxon>Pterioidea</taxon>
        <taxon>Pteriidae</taxon>
        <taxon>Pinctada</taxon>
    </lineage>
</organism>
<evidence type="ECO:0000313" key="3">
    <source>
        <dbReference type="EMBL" id="KAK3085275.1"/>
    </source>
</evidence>
<evidence type="ECO:0000256" key="1">
    <source>
        <dbReference type="SAM" id="MobiDB-lite"/>
    </source>
</evidence>
<name>A0AA89BWL1_PINIB</name>
<feature type="region of interest" description="Disordered" evidence="1">
    <location>
        <begin position="1"/>
        <end position="36"/>
    </location>
</feature>
<dbReference type="EMBL" id="VSWD01000012">
    <property type="protein sequence ID" value="KAK3085275.1"/>
    <property type="molecule type" value="Genomic_DNA"/>
</dbReference>